<dbReference type="OrthoDB" id="582519at2"/>
<reference evidence="1 2" key="1">
    <citation type="journal article" date="2019" name="Int. J. Syst. Evol. Microbiol.">
        <title>Streptomyces cyaneochromogenes sp. nov., a blue pigment-producing actinomycete from manganese-contaminated soil.</title>
        <authorList>
            <person name="Tang X."/>
            <person name="Zhao J."/>
            <person name="Li K."/>
            <person name="Chen Z."/>
            <person name="Sun Y."/>
            <person name="Gao J."/>
        </authorList>
    </citation>
    <scope>NUCLEOTIDE SEQUENCE [LARGE SCALE GENOMIC DNA]</scope>
    <source>
        <strain evidence="1 2">MK-45</strain>
    </source>
</reference>
<name>A0A3Q9ERG5_9ACTN</name>
<dbReference type="EMBL" id="CP034539">
    <property type="protein sequence ID" value="AZQ34505.1"/>
    <property type="molecule type" value="Genomic_DNA"/>
</dbReference>
<proteinExistence type="predicted"/>
<dbReference type="Proteomes" id="UP000280298">
    <property type="component" value="Chromosome"/>
</dbReference>
<evidence type="ECO:0000313" key="1">
    <source>
        <dbReference type="EMBL" id="AZQ34505.1"/>
    </source>
</evidence>
<gene>
    <name evidence="1" type="ORF">EJ357_14295</name>
</gene>
<sequence length="201" mass="22013">MRVVVSRALLAEDEEFAEQMAKMEEIDWGGKALSEGGRFTLDILGLVPGFGEVADGTNCAWYFGEGNKIDAGLSCAGAVPFAGWGAAGVKFSKWGTKADDFFRKLFGKNPAFELCARSLTRSMASTRAARAISCPVGFKLRGHDIFESPAGLWYAREKGSTRHRIEHVMDHTRPSTEPTKPLHSIFKEKDQGRLLALIDDA</sequence>
<protein>
    <submittedName>
        <fullName evidence="1">Uncharacterized protein</fullName>
    </submittedName>
</protein>
<organism evidence="1 2">
    <name type="scientific">Streptomyces cyaneochromogenes</name>
    <dbReference type="NCBI Taxonomy" id="2496836"/>
    <lineage>
        <taxon>Bacteria</taxon>
        <taxon>Bacillati</taxon>
        <taxon>Actinomycetota</taxon>
        <taxon>Actinomycetes</taxon>
        <taxon>Kitasatosporales</taxon>
        <taxon>Streptomycetaceae</taxon>
        <taxon>Streptomyces</taxon>
    </lineage>
</organism>
<accession>A0A3Q9ERG5</accession>
<evidence type="ECO:0000313" key="2">
    <source>
        <dbReference type="Proteomes" id="UP000280298"/>
    </source>
</evidence>
<keyword evidence="2" id="KW-1185">Reference proteome</keyword>
<dbReference type="CDD" id="cd20745">
    <property type="entry name" value="FIX_RhsA_AHH_HNH-like"/>
    <property type="match status" value="1"/>
</dbReference>
<dbReference type="AlphaFoldDB" id="A0A3Q9ERG5"/>
<dbReference type="RefSeq" id="WP_126391983.1">
    <property type="nucleotide sequence ID" value="NZ_CP034539.1"/>
</dbReference>
<dbReference type="KEGG" id="scya:EJ357_14295"/>